<name>A0A914MTQ9_MELIC</name>
<reference evidence="3" key="1">
    <citation type="submission" date="2022-11" db="UniProtKB">
        <authorList>
            <consortium name="WormBaseParasite"/>
        </authorList>
    </citation>
    <scope>IDENTIFICATION</scope>
</reference>
<evidence type="ECO:0000313" key="2">
    <source>
        <dbReference type="Proteomes" id="UP000887563"/>
    </source>
</evidence>
<dbReference type="WBParaSite" id="Minc3s02461g30167">
    <property type="protein sequence ID" value="Minc3s02461g30167"/>
    <property type="gene ID" value="Minc3s02461g30167"/>
</dbReference>
<keyword evidence="1" id="KW-1133">Transmembrane helix</keyword>
<organism evidence="2 3">
    <name type="scientific">Meloidogyne incognita</name>
    <name type="common">Southern root-knot nematode worm</name>
    <name type="synonym">Oxyuris incognita</name>
    <dbReference type="NCBI Taxonomy" id="6306"/>
    <lineage>
        <taxon>Eukaryota</taxon>
        <taxon>Metazoa</taxon>
        <taxon>Ecdysozoa</taxon>
        <taxon>Nematoda</taxon>
        <taxon>Chromadorea</taxon>
        <taxon>Rhabditida</taxon>
        <taxon>Tylenchina</taxon>
        <taxon>Tylenchomorpha</taxon>
        <taxon>Tylenchoidea</taxon>
        <taxon>Meloidogynidae</taxon>
        <taxon>Meloidogyninae</taxon>
        <taxon>Meloidogyne</taxon>
        <taxon>Meloidogyne incognita group</taxon>
    </lineage>
</organism>
<feature type="transmembrane region" description="Helical" evidence="1">
    <location>
        <begin position="25"/>
        <end position="47"/>
    </location>
</feature>
<keyword evidence="2" id="KW-1185">Reference proteome</keyword>
<sequence>MNFLGSALTTIKPRKDDTLIDRLNYYYTSMIIIGLSVTLTVNFEIFFGAKIKKNIFL</sequence>
<accession>A0A914MTQ9</accession>
<proteinExistence type="predicted"/>
<keyword evidence="1" id="KW-0812">Transmembrane</keyword>
<evidence type="ECO:0000256" key="1">
    <source>
        <dbReference type="SAM" id="Phobius"/>
    </source>
</evidence>
<dbReference type="Proteomes" id="UP000887563">
    <property type="component" value="Unplaced"/>
</dbReference>
<keyword evidence="1" id="KW-0472">Membrane</keyword>
<protein>
    <submittedName>
        <fullName evidence="3">Uncharacterized protein</fullName>
    </submittedName>
</protein>
<dbReference type="AlphaFoldDB" id="A0A914MTQ9"/>
<evidence type="ECO:0000313" key="3">
    <source>
        <dbReference type="WBParaSite" id="Minc3s02461g30167"/>
    </source>
</evidence>